<name>A0AA96ENA6_9VIRU</name>
<sequence>MNTPKYFPKSRCEELKNDIETLKIYREVGEYNPRPDKFYWNFKFFMRDEINRLRLEYKTWVYNNECVRKNI</sequence>
<proteinExistence type="predicted"/>
<reference evidence="1" key="1">
    <citation type="submission" date="2023-07" db="EMBL/GenBank/DDBJ databases">
        <authorList>
            <person name="Xia Y."/>
        </authorList>
    </citation>
    <scope>NUCLEOTIDE SEQUENCE</scope>
    <source>
        <strain evidence="1">E</strain>
    </source>
</reference>
<dbReference type="EMBL" id="OR343189">
    <property type="protein sequence ID" value="WNL50213.1"/>
    <property type="molecule type" value="Genomic_DNA"/>
</dbReference>
<organism evidence="1">
    <name type="scientific">Marseillevirus sp</name>
    <dbReference type="NCBI Taxonomy" id="2809551"/>
    <lineage>
        <taxon>Viruses</taxon>
        <taxon>Varidnaviria</taxon>
        <taxon>Bamfordvirae</taxon>
        <taxon>Nucleocytoviricota</taxon>
        <taxon>Megaviricetes</taxon>
        <taxon>Pimascovirales</taxon>
        <taxon>Pimascovirales incertae sedis</taxon>
        <taxon>Marseilleviridae</taxon>
        <taxon>Marseillevirus</taxon>
    </lineage>
</organism>
<accession>A0AA96ENA6</accession>
<gene>
    <name evidence="1" type="ORF">MarDSR_174</name>
</gene>
<evidence type="ECO:0000313" key="1">
    <source>
        <dbReference type="EMBL" id="WNL50213.1"/>
    </source>
</evidence>
<protein>
    <submittedName>
        <fullName evidence="1">Uncharacterized protein</fullName>
    </submittedName>
</protein>